<accession>A0ABV0KDK8</accession>
<dbReference type="PANTHER" id="PTHR45719">
    <property type="entry name" value="GLYCOSYLTRANSFERASE"/>
    <property type="match status" value="1"/>
</dbReference>
<keyword evidence="3" id="KW-0808">Transferase</keyword>
<evidence type="ECO:0000313" key="7">
    <source>
        <dbReference type="Proteomes" id="UP001476950"/>
    </source>
</evidence>
<dbReference type="RefSeq" id="WP_190450265.1">
    <property type="nucleotide sequence ID" value="NZ_JAMPLM010000002.1"/>
</dbReference>
<evidence type="ECO:0000256" key="1">
    <source>
        <dbReference type="ARBA" id="ARBA00004606"/>
    </source>
</evidence>
<proteinExistence type="predicted"/>
<dbReference type="InterPro" id="IPR044610">
    <property type="entry name" value="GLCAT14A/B/C"/>
</dbReference>
<evidence type="ECO:0000256" key="5">
    <source>
        <dbReference type="ARBA" id="ARBA00023180"/>
    </source>
</evidence>
<comment type="subcellular location">
    <subcellularLocation>
        <location evidence="1">Membrane</location>
        <topology evidence="1">Single-pass type II membrane protein</topology>
    </subcellularLocation>
</comment>
<dbReference type="PANTHER" id="PTHR45719:SF3">
    <property type="entry name" value="BETA-GLUCURONOSYLTRANSFERASE GLCAT14A"/>
    <property type="match status" value="1"/>
</dbReference>
<comment type="caution">
    <text evidence="6">The sequence shown here is derived from an EMBL/GenBank/DDBJ whole genome shotgun (WGS) entry which is preliminary data.</text>
</comment>
<evidence type="ECO:0000256" key="4">
    <source>
        <dbReference type="ARBA" id="ARBA00023136"/>
    </source>
</evidence>
<reference evidence="6 7" key="1">
    <citation type="submission" date="2022-04" db="EMBL/GenBank/DDBJ databases">
        <title>Positive selection, recombination, and allopatry shape intraspecific diversity of widespread and dominant cyanobacteria.</title>
        <authorList>
            <person name="Wei J."/>
            <person name="Shu W."/>
            <person name="Hu C."/>
        </authorList>
    </citation>
    <scope>NUCLEOTIDE SEQUENCE [LARGE SCALE GENOMIC DNA]</scope>
    <source>
        <strain evidence="6 7">AS-A4</strain>
    </source>
</reference>
<sequence length="319" mass="36781">MRVLYLIQTFKNLPQIVRLVRTIRQSDPSGVVLISHNQEAFVLELVAFEGLTDVYIVNVPSGCRIDFSLPASYLAALERAHELGIRFDWVINLTGQCYPVRPLREFVSLLERAQVDAFIDHHQVFDEHGRGGGIWPYDEAHGRYHYQYYWRFTRTEPAWVWRKVLGIVRVMLHKIQPWVRLDTSYALQIGLRDRTNIVGEAFPLFGGSYYMTLSHRAASYLCEFTRSHPEITLHFSRMNTPSEVYPHTVLANNPELKLSGKHHFFFDVNSKRGRPLTLKVKDLDRITASGAFFARKFEPAIDSAVLDRLDQSVLDTTSA</sequence>
<gene>
    <name evidence="6" type="ORF">NDI38_02505</name>
</gene>
<organism evidence="6 7">
    <name type="scientific">Stenomitos frigidus AS-A4</name>
    <dbReference type="NCBI Taxonomy" id="2933935"/>
    <lineage>
        <taxon>Bacteria</taxon>
        <taxon>Bacillati</taxon>
        <taxon>Cyanobacteriota</taxon>
        <taxon>Cyanophyceae</taxon>
        <taxon>Leptolyngbyales</taxon>
        <taxon>Leptolyngbyaceae</taxon>
        <taxon>Stenomitos</taxon>
    </lineage>
</organism>
<evidence type="ECO:0000256" key="3">
    <source>
        <dbReference type="ARBA" id="ARBA00022679"/>
    </source>
</evidence>
<dbReference type="InterPro" id="IPR003406">
    <property type="entry name" value="Glyco_trans_14"/>
</dbReference>
<keyword evidence="2" id="KW-0328">Glycosyltransferase</keyword>
<dbReference type="Proteomes" id="UP001476950">
    <property type="component" value="Unassembled WGS sequence"/>
</dbReference>
<name>A0ABV0KDK8_9CYAN</name>
<keyword evidence="4" id="KW-0472">Membrane</keyword>
<keyword evidence="5" id="KW-0325">Glycoprotein</keyword>
<keyword evidence="7" id="KW-1185">Reference proteome</keyword>
<dbReference type="EMBL" id="JAMPLM010000002">
    <property type="protein sequence ID" value="MEP1057290.1"/>
    <property type="molecule type" value="Genomic_DNA"/>
</dbReference>
<dbReference type="Pfam" id="PF02485">
    <property type="entry name" value="Branch"/>
    <property type="match status" value="1"/>
</dbReference>
<evidence type="ECO:0000256" key="2">
    <source>
        <dbReference type="ARBA" id="ARBA00022676"/>
    </source>
</evidence>
<protein>
    <submittedName>
        <fullName evidence="6">Uncharacterized protein</fullName>
    </submittedName>
</protein>
<evidence type="ECO:0000313" key="6">
    <source>
        <dbReference type="EMBL" id="MEP1057290.1"/>
    </source>
</evidence>